<comment type="caution">
    <text evidence="3">The sequence shown here is derived from an EMBL/GenBank/DDBJ whole genome shotgun (WGS) entry which is preliminary data.</text>
</comment>
<dbReference type="Proteomes" id="UP001139447">
    <property type="component" value="Unassembled WGS sequence"/>
</dbReference>
<feature type="region of interest" description="Disordered" evidence="1">
    <location>
        <begin position="112"/>
        <end position="152"/>
    </location>
</feature>
<feature type="compositionally biased region" description="Low complexity" evidence="1">
    <location>
        <begin position="121"/>
        <end position="143"/>
    </location>
</feature>
<reference evidence="3" key="1">
    <citation type="submission" date="2022-03" db="EMBL/GenBank/DDBJ databases">
        <authorList>
            <person name="Woo C.Y."/>
        </authorList>
    </citation>
    <scope>NUCLEOTIDE SEQUENCE</scope>
    <source>
        <strain evidence="3">CYS-02</strain>
    </source>
</reference>
<organism evidence="3 4">
    <name type="scientific">Variovorax terrae</name>
    <dbReference type="NCBI Taxonomy" id="2923278"/>
    <lineage>
        <taxon>Bacteria</taxon>
        <taxon>Pseudomonadati</taxon>
        <taxon>Pseudomonadota</taxon>
        <taxon>Betaproteobacteria</taxon>
        <taxon>Burkholderiales</taxon>
        <taxon>Comamonadaceae</taxon>
        <taxon>Variovorax</taxon>
    </lineage>
</organism>
<evidence type="ECO:0000313" key="3">
    <source>
        <dbReference type="EMBL" id="MCJ0764875.1"/>
    </source>
</evidence>
<dbReference type="PANTHER" id="PTHR36121">
    <property type="entry name" value="PROTEIN SXY"/>
    <property type="match status" value="1"/>
</dbReference>
<accession>A0A9X1VX74</accession>
<evidence type="ECO:0000313" key="4">
    <source>
        <dbReference type="Proteomes" id="UP001139447"/>
    </source>
</evidence>
<dbReference type="RefSeq" id="WP_243307839.1">
    <property type="nucleotide sequence ID" value="NZ_JALGBI010000002.1"/>
</dbReference>
<dbReference type="InterPro" id="IPR047525">
    <property type="entry name" value="TfoX-like"/>
</dbReference>
<dbReference type="Pfam" id="PF04993">
    <property type="entry name" value="TfoX_N"/>
    <property type="match status" value="1"/>
</dbReference>
<evidence type="ECO:0000259" key="2">
    <source>
        <dbReference type="Pfam" id="PF04993"/>
    </source>
</evidence>
<feature type="domain" description="TfoX N-terminal" evidence="2">
    <location>
        <begin position="15"/>
        <end position="107"/>
    </location>
</feature>
<gene>
    <name evidence="3" type="ORF">MMF98_16790</name>
</gene>
<dbReference type="SUPFAM" id="SSF159894">
    <property type="entry name" value="YgaC/TfoX-N like"/>
    <property type="match status" value="1"/>
</dbReference>
<dbReference type="Gene3D" id="3.30.1460.30">
    <property type="entry name" value="YgaC/TfoX-N like chaperone"/>
    <property type="match status" value="1"/>
</dbReference>
<protein>
    <submittedName>
        <fullName evidence="3">TfoX/Sxy family protein</fullName>
    </submittedName>
</protein>
<dbReference type="PANTHER" id="PTHR36121:SF1">
    <property type="entry name" value="PROTEIN SXY"/>
    <property type="match status" value="1"/>
</dbReference>
<keyword evidence="4" id="KW-1185">Reference proteome</keyword>
<name>A0A9X1VX74_9BURK</name>
<dbReference type="InterPro" id="IPR007076">
    <property type="entry name" value="TfoX_N"/>
</dbReference>
<dbReference type="EMBL" id="JALGBI010000002">
    <property type="protein sequence ID" value="MCJ0764875.1"/>
    <property type="molecule type" value="Genomic_DNA"/>
</dbReference>
<evidence type="ECO:0000256" key="1">
    <source>
        <dbReference type="SAM" id="MobiDB-lite"/>
    </source>
</evidence>
<dbReference type="AlphaFoldDB" id="A0A9X1VX74"/>
<proteinExistence type="predicted"/>
<sequence>MTTTPAQDFARYCCELLSSVGPCTARPMFGGFGISTGGLTFGLIAWETLYLKVNADTEPQWVAAGCKPFVYEAKGKPMKLNYYSAPDDAMESPGAMAQWARQALDCALKARSAKAVRPRRAATPAAKPASPRTRRPTAPAPKTSARRKSASG</sequence>